<feature type="domain" description="ABC transmembrane type-1" evidence="9">
    <location>
        <begin position="322"/>
        <end position="512"/>
    </location>
</feature>
<feature type="transmembrane region" description="Helical" evidence="8">
    <location>
        <begin position="360"/>
        <end position="382"/>
    </location>
</feature>
<dbReference type="InterPro" id="IPR000515">
    <property type="entry name" value="MetI-like"/>
</dbReference>
<dbReference type="RefSeq" id="WP_145639416.1">
    <property type="nucleotide sequence ID" value="NZ_VIWP01000005.1"/>
</dbReference>
<evidence type="ECO:0000256" key="6">
    <source>
        <dbReference type="ARBA" id="ARBA00022989"/>
    </source>
</evidence>
<protein>
    <submittedName>
        <fullName evidence="10">Iron(III) transport system permease protein</fullName>
    </submittedName>
</protein>
<sequence>MSSIADTRAPTVPHRRMPAATSWTLSIAVVVALLSLLPLGFVIWAGIVTGWDTAVQLIFRGRVGELMVNTVLLILITIPICAVLAVTLAWLTERTDLPGARLWSWLAVVPLAVPAFVHSYAWLGLWPGLNGLTAGVSISVVAYFPFLYLPISAAFRLLDPALEDQASSLGLPPFAVFRRVVLPQLRLSLCGGALLIGLHLLSEYGLFAMIRFDTFTTAIIDQFQSTYNGVAAYMLALVLVACCFVLLGLEAALRGRRRYARLGPGVARQVRKVRLGFWKYPALILPLGVAVFSLGIPSLTLGRWLIAGGAEIWRTDEVWLALWQTLVICIIGGIATAAAAVPIAWLSVRRPTPASRFLEGCYYLASSMPGVVIALALVTVTIRVILPLYQTVATIAIAYVIMFLPRALVSLRASIAQVPVELEQAATSLGRSPGNALWSTTVRLAAPGAAAGMALASLGIMNELTATQMLAPNGTRTLAMAFWALTSEIDYAAAAPYAVLMIVFSLPLTLLLHHHSKKIAGR</sequence>
<evidence type="ECO:0000256" key="7">
    <source>
        <dbReference type="ARBA" id="ARBA00023136"/>
    </source>
</evidence>
<feature type="transmembrane region" description="Helical" evidence="8">
    <location>
        <begin position="449"/>
        <end position="471"/>
    </location>
</feature>
<accession>A0A561QND9</accession>
<dbReference type="SUPFAM" id="SSF161098">
    <property type="entry name" value="MetI-like"/>
    <property type="match status" value="2"/>
</dbReference>
<feature type="transmembrane region" description="Helical" evidence="8">
    <location>
        <begin position="23"/>
        <end position="47"/>
    </location>
</feature>
<keyword evidence="5 8" id="KW-0812">Transmembrane</keyword>
<evidence type="ECO:0000259" key="9">
    <source>
        <dbReference type="PROSITE" id="PS50928"/>
    </source>
</evidence>
<reference evidence="10 11" key="1">
    <citation type="submission" date="2019-06" db="EMBL/GenBank/DDBJ databases">
        <title>Sorghum-associated microbial communities from plants grown in Nebraska, USA.</title>
        <authorList>
            <person name="Schachtman D."/>
        </authorList>
    </citation>
    <scope>NUCLEOTIDE SEQUENCE [LARGE SCALE GENOMIC DNA]</scope>
    <source>
        <strain evidence="10 11">1225</strain>
    </source>
</reference>
<feature type="transmembrane region" description="Helical" evidence="8">
    <location>
        <begin position="187"/>
        <end position="210"/>
    </location>
</feature>
<dbReference type="PANTHER" id="PTHR43357">
    <property type="entry name" value="INNER MEMBRANE ABC TRANSPORTER PERMEASE PROTEIN YDCV"/>
    <property type="match status" value="1"/>
</dbReference>
<feature type="transmembrane region" description="Helical" evidence="8">
    <location>
        <begin position="321"/>
        <end position="348"/>
    </location>
</feature>
<gene>
    <name evidence="10" type="ORF">FHW37_10543</name>
</gene>
<keyword evidence="4" id="KW-0997">Cell inner membrane</keyword>
<dbReference type="Gene3D" id="1.10.3720.10">
    <property type="entry name" value="MetI-like"/>
    <property type="match status" value="2"/>
</dbReference>
<dbReference type="PANTHER" id="PTHR43357:SF3">
    <property type="entry name" value="FE(3+)-TRANSPORT SYSTEM PERMEASE PROTEIN FBPB 2"/>
    <property type="match status" value="1"/>
</dbReference>
<feature type="transmembrane region" description="Helical" evidence="8">
    <location>
        <begin position="67"/>
        <end position="91"/>
    </location>
</feature>
<evidence type="ECO:0000256" key="5">
    <source>
        <dbReference type="ARBA" id="ARBA00022692"/>
    </source>
</evidence>
<evidence type="ECO:0000313" key="10">
    <source>
        <dbReference type="EMBL" id="TWF51945.1"/>
    </source>
</evidence>
<feature type="transmembrane region" description="Helical" evidence="8">
    <location>
        <begin position="129"/>
        <end position="149"/>
    </location>
</feature>
<feature type="transmembrane region" description="Helical" evidence="8">
    <location>
        <begin position="230"/>
        <end position="253"/>
    </location>
</feature>
<dbReference type="OrthoDB" id="9790211at2"/>
<feature type="transmembrane region" description="Helical" evidence="8">
    <location>
        <begin position="388"/>
        <end position="409"/>
    </location>
</feature>
<dbReference type="PROSITE" id="PS50928">
    <property type="entry name" value="ABC_TM1"/>
    <property type="match status" value="2"/>
</dbReference>
<keyword evidence="6 8" id="KW-1133">Transmembrane helix</keyword>
<proteinExistence type="inferred from homology"/>
<dbReference type="GO" id="GO:0005886">
    <property type="term" value="C:plasma membrane"/>
    <property type="evidence" value="ECO:0007669"/>
    <property type="project" value="UniProtKB-SubCell"/>
</dbReference>
<feature type="domain" description="ABC transmembrane type-1" evidence="9">
    <location>
        <begin position="67"/>
        <end position="248"/>
    </location>
</feature>
<comment type="subcellular location">
    <subcellularLocation>
        <location evidence="1">Cell inner membrane</location>
        <topology evidence="1">Multi-pass membrane protein</topology>
    </subcellularLocation>
    <subcellularLocation>
        <location evidence="8">Cell membrane</location>
        <topology evidence="8">Multi-pass membrane protein</topology>
    </subcellularLocation>
</comment>
<evidence type="ECO:0000256" key="2">
    <source>
        <dbReference type="ARBA" id="ARBA00022448"/>
    </source>
</evidence>
<keyword evidence="7 8" id="KW-0472">Membrane</keyword>
<dbReference type="Proteomes" id="UP000320653">
    <property type="component" value="Unassembled WGS sequence"/>
</dbReference>
<feature type="transmembrane region" description="Helical" evidence="8">
    <location>
        <begin position="103"/>
        <end position="123"/>
    </location>
</feature>
<feature type="transmembrane region" description="Helical" evidence="8">
    <location>
        <begin position="280"/>
        <end position="301"/>
    </location>
</feature>
<keyword evidence="2 8" id="KW-0813">Transport</keyword>
<dbReference type="GO" id="GO:0055085">
    <property type="term" value="P:transmembrane transport"/>
    <property type="evidence" value="ECO:0007669"/>
    <property type="project" value="InterPro"/>
</dbReference>
<evidence type="ECO:0000256" key="4">
    <source>
        <dbReference type="ARBA" id="ARBA00022519"/>
    </source>
</evidence>
<keyword evidence="3" id="KW-1003">Cell membrane</keyword>
<evidence type="ECO:0000256" key="8">
    <source>
        <dbReference type="RuleBase" id="RU363032"/>
    </source>
</evidence>
<feature type="transmembrane region" description="Helical" evidence="8">
    <location>
        <begin position="491"/>
        <end position="512"/>
    </location>
</feature>
<dbReference type="Pfam" id="PF00528">
    <property type="entry name" value="BPD_transp_1"/>
    <property type="match status" value="2"/>
</dbReference>
<evidence type="ECO:0000256" key="1">
    <source>
        <dbReference type="ARBA" id="ARBA00004429"/>
    </source>
</evidence>
<evidence type="ECO:0000313" key="11">
    <source>
        <dbReference type="Proteomes" id="UP000320653"/>
    </source>
</evidence>
<comment type="similarity">
    <text evidence="8">Belongs to the binding-protein-dependent transport system permease family.</text>
</comment>
<name>A0A561QND9_9HYPH</name>
<organism evidence="10 11">
    <name type="scientific">Neorhizobium alkalisoli</name>
    <dbReference type="NCBI Taxonomy" id="528178"/>
    <lineage>
        <taxon>Bacteria</taxon>
        <taxon>Pseudomonadati</taxon>
        <taxon>Pseudomonadota</taxon>
        <taxon>Alphaproteobacteria</taxon>
        <taxon>Hyphomicrobiales</taxon>
        <taxon>Rhizobiaceae</taxon>
        <taxon>Rhizobium/Agrobacterium group</taxon>
        <taxon>Neorhizobium</taxon>
    </lineage>
</organism>
<dbReference type="EMBL" id="VIWP01000005">
    <property type="protein sequence ID" value="TWF51945.1"/>
    <property type="molecule type" value="Genomic_DNA"/>
</dbReference>
<dbReference type="CDD" id="cd06261">
    <property type="entry name" value="TM_PBP2"/>
    <property type="match status" value="2"/>
</dbReference>
<dbReference type="InterPro" id="IPR035906">
    <property type="entry name" value="MetI-like_sf"/>
</dbReference>
<dbReference type="AlphaFoldDB" id="A0A561QND9"/>
<evidence type="ECO:0000256" key="3">
    <source>
        <dbReference type="ARBA" id="ARBA00022475"/>
    </source>
</evidence>
<comment type="caution">
    <text evidence="10">The sequence shown here is derived from an EMBL/GenBank/DDBJ whole genome shotgun (WGS) entry which is preliminary data.</text>
</comment>
<keyword evidence="11" id="KW-1185">Reference proteome</keyword>